<dbReference type="Gene3D" id="3.30.160.60">
    <property type="entry name" value="Classic Zinc Finger"/>
    <property type="match status" value="4"/>
</dbReference>
<dbReference type="EMBL" id="LJIJ01002840">
    <property type="protein sequence ID" value="ODM89168.1"/>
    <property type="molecule type" value="Genomic_DNA"/>
</dbReference>
<dbReference type="GO" id="GO:0008270">
    <property type="term" value="F:zinc ion binding"/>
    <property type="evidence" value="ECO:0007669"/>
    <property type="project" value="UniProtKB-KW"/>
</dbReference>
<dbReference type="Proteomes" id="UP000094527">
    <property type="component" value="Unassembled WGS sequence"/>
</dbReference>
<dbReference type="AlphaFoldDB" id="A0A1D2M863"/>
<keyword evidence="9" id="KW-1185">Reference proteome</keyword>
<dbReference type="OMA" id="ANNGRWI"/>
<dbReference type="InterPro" id="IPR036236">
    <property type="entry name" value="Znf_C2H2_sf"/>
</dbReference>
<accession>A0A1D2M863</accession>
<dbReference type="PANTHER" id="PTHR24379">
    <property type="entry name" value="KRAB AND ZINC FINGER DOMAIN-CONTAINING"/>
    <property type="match status" value="1"/>
</dbReference>
<dbReference type="OrthoDB" id="6077919at2759"/>
<evidence type="ECO:0000256" key="1">
    <source>
        <dbReference type="ARBA" id="ARBA00022723"/>
    </source>
</evidence>
<sequence length="376" mass="43060">MSWNRLNLGSSNILKILDEMFVEVIFSKICFLSSIALEGLVPSSEVYVPHFEFLHFLFRSFPFRLGGRLEFDTDGLGQHKGKQPSLLQNLIYLRTPREIPILPRQTMDEDEYQEESGDDDDHDPQPTREQASSSVDSKAEEKNDSKFICHQCGTAFKAKRNLLQHVNSVHNSKPQVCPHCQGVFSAARYLREHINRSHPDSADLMNRQKCPKCDKLLIRRSHWESHVASCGSETVAVCITPIIETPPVKNEENQSDSEEEPGFPCPSCGKVFETQQRLCVHKSNVHTDKLLRCPVCRQVFKRKKAIENHITRLHESESYACGECDQTFAIAKDLVEHIALQHPLKKVKRYECQKCGRSVEKLFLLERHAKHCKGKL</sequence>
<dbReference type="SMART" id="SM00355">
    <property type="entry name" value="ZnF_C2H2"/>
    <property type="match status" value="7"/>
</dbReference>
<feature type="region of interest" description="Disordered" evidence="6">
    <location>
        <begin position="103"/>
        <end position="142"/>
    </location>
</feature>
<evidence type="ECO:0000256" key="2">
    <source>
        <dbReference type="ARBA" id="ARBA00022737"/>
    </source>
</evidence>
<dbReference type="PROSITE" id="PS50157">
    <property type="entry name" value="ZINC_FINGER_C2H2_2"/>
    <property type="match status" value="4"/>
</dbReference>
<keyword evidence="1" id="KW-0479">Metal-binding</keyword>
<evidence type="ECO:0000256" key="3">
    <source>
        <dbReference type="ARBA" id="ARBA00022771"/>
    </source>
</evidence>
<feature type="domain" description="C2H2-type" evidence="7">
    <location>
        <begin position="147"/>
        <end position="175"/>
    </location>
</feature>
<comment type="caution">
    <text evidence="8">The sequence shown here is derived from an EMBL/GenBank/DDBJ whole genome shotgun (WGS) entry which is preliminary data.</text>
</comment>
<gene>
    <name evidence="8" type="ORF">Ocin01_17513</name>
</gene>
<feature type="domain" description="C2H2-type" evidence="7">
    <location>
        <begin position="263"/>
        <end position="291"/>
    </location>
</feature>
<dbReference type="PROSITE" id="PS00028">
    <property type="entry name" value="ZINC_FINGER_C2H2_1"/>
    <property type="match status" value="5"/>
</dbReference>
<evidence type="ECO:0000313" key="8">
    <source>
        <dbReference type="EMBL" id="ODM89168.1"/>
    </source>
</evidence>
<dbReference type="InterPro" id="IPR013087">
    <property type="entry name" value="Znf_C2H2_type"/>
</dbReference>
<keyword evidence="2" id="KW-0677">Repeat</keyword>
<dbReference type="Pfam" id="PF00096">
    <property type="entry name" value="zf-C2H2"/>
    <property type="match status" value="3"/>
</dbReference>
<keyword evidence="3 5" id="KW-0863">Zinc-finger</keyword>
<dbReference type="STRING" id="48709.A0A1D2M863"/>
<proteinExistence type="predicted"/>
<evidence type="ECO:0000313" key="9">
    <source>
        <dbReference type="Proteomes" id="UP000094527"/>
    </source>
</evidence>
<dbReference type="PANTHER" id="PTHR24379:SF121">
    <property type="entry name" value="C2H2-TYPE DOMAIN-CONTAINING PROTEIN"/>
    <property type="match status" value="1"/>
</dbReference>
<evidence type="ECO:0000256" key="4">
    <source>
        <dbReference type="ARBA" id="ARBA00022833"/>
    </source>
</evidence>
<feature type="domain" description="C2H2-type" evidence="7">
    <location>
        <begin position="291"/>
        <end position="319"/>
    </location>
</feature>
<name>A0A1D2M863_ORCCI</name>
<keyword evidence="4" id="KW-0862">Zinc</keyword>
<feature type="domain" description="C2H2-type" evidence="7">
    <location>
        <begin position="319"/>
        <end position="347"/>
    </location>
</feature>
<evidence type="ECO:0000256" key="5">
    <source>
        <dbReference type="PROSITE-ProRule" id="PRU00042"/>
    </source>
</evidence>
<reference evidence="8 9" key="1">
    <citation type="journal article" date="2016" name="Genome Biol. Evol.">
        <title>Gene Family Evolution Reflects Adaptation to Soil Environmental Stressors in the Genome of the Collembolan Orchesella cincta.</title>
        <authorList>
            <person name="Faddeeva-Vakhrusheva A."/>
            <person name="Derks M.F."/>
            <person name="Anvar S.Y."/>
            <person name="Agamennone V."/>
            <person name="Suring W."/>
            <person name="Smit S."/>
            <person name="van Straalen N.M."/>
            <person name="Roelofs D."/>
        </authorList>
    </citation>
    <scope>NUCLEOTIDE SEQUENCE [LARGE SCALE GENOMIC DNA]</scope>
    <source>
        <tissue evidence="8">Mixed pool</tissue>
    </source>
</reference>
<feature type="compositionally biased region" description="Acidic residues" evidence="6">
    <location>
        <begin position="108"/>
        <end position="122"/>
    </location>
</feature>
<organism evidence="8 9">
    <name type="scientific">Orchesella cincta</name>
    <name type="common">Springtail</name>
    <name type="synonym">Podura cincta</name>
    <dbReference type="NCBI Taxonomy" id="48709"/>
    <lineage>
        <taxon>Eukaryota</taxon>
        <taxon>Metazoa</taxon>
        <taxon>Ecdysozoa</taxon>
        <taxon>Arthropoda</taxon>
        <taxon>Hexapoda</taxon>
        <taxon>Collembola</taxon>
        <taxon>Entomobryomorpha</taxon>
        <taxon>Entomobryoidea</taxon>
        <taxon>Orchesellidae</taxon>
        <taxon>Orchesellinae</taxon>
        <taxon>Orchesella</taxon>
    </lineage>
</organism>
<feature type="compositionally biased region" description="Polar residues" evidence="6">
    <location>
        <begin position="127"/>
        <end position="136"/>
    </location>
</feature>
<dbReference type="SUPFAM" id="SSF57667">
    <property type="entry name" value="beta-beta-alpha zinc fingers"/>
    <property type="match status" value="3"/>
</dbReference>
<evidence type="ECO:0000259" key="7">
    <source>
        <dbReference type="PROSITE" id="PS50157"/>
    </source>
</evidence>
<evidence type="ECO:0000256" key="6">
    <source>
        <dbReference type="SAM" id="MobiDB-lite"/>
    </source>
</evidence>
<protein>
    <submittedName>
        <fullName evidence="8">Putative zinc finger protein</fullName>
    </submittedName>
</protein>